<reference evidence="1" key="1">
    <citation type="journal article" date="2022" name="Int. J. Mol. Sci.">
        <title>Draft Genome of Tanacetum Coccineum: Genomic Comparison of Closely Related Tanacetum-Family Plants.</title>
        <authorList>
            <person name="Yamashiro T."/>
            <person name="Shiraishi A."/>
            <person name="Nakayama K."/>
            <person name="Satake H."/>
        </authorList>
    </citation>
    <scope>NUCLEOTIDE SEQUENCE</scope>
</reference>
<accession>A0ABQ5CM67</accession>
<dbReference type="Proteomes" id="UP001151760">
    <property type="component" value="Unassembled WGS sequence"/>
</dbReference>
<reference evidence="1" key="2">
    <citation type="submission" date="2022-01" db="EMBL/GenBank/DDBJ databases">
        <authorList>
            <person name="Yamashiro T."/>
            <person name="Shiraishi A."/>
            <person name="Satake H."/>
            <person name="Nakayama K."/>
        </authorList>
    </citation>
    <scope>NUCLEOTIDE SEQUENCE</scope>
</reference>
<gene>
    <name evidence="1" type="ORF">Tco_0908059</name>
</gene>
<evidence type="ECO:0000313" key="1">
    <source>
        <dbReference type="EMBL" id="GJT27784.1"/>
    </source>
</evidence>
<proteinExistence type="predicted"/>
<comment type="caution">
    <text evidence="1">The sequence shown here is derived from an EMBL/GenBank/DDBJ whole genome shotgun (WGS) entry which is preliminary data.</text>
</comment>
<evidence type="ECO:0000313" key="2">
    <source>
        <dbReference type="Proteomes" id="UP001151760"/>
    </source>
</evidence>
<dbReference type="EMBL" id="BQNB010014408">
    <property type="protein sequence ID" value="GJT27784.1"/>
    <property type="molecule type" value="Genomic_DNA"/>
</dbReference>
<sequence length="179" mass="20494">MKLEQFQVNTKFLNTLPPEWSKFMTDVKLVWDLHSTNIDQLHAYLGQHEFHANELRNLFKTQGNKLPFLMESEHYNQSGETKRFSTVRKGIPEGQATQTIITHNAAYQANDLDAYDSDCEELNTAKVALMTNLSHYGLDAFAESNVMTHLETEINSDSNNIPYSQYVIGITTGQDRKTF</sequence>
<keyword evidence="2" id="KW-1185">Reference proteome</keyword>
<name>A0ABQ5CM67_9ASTR</name>
<organism evidence="1 2">
    <name type="scientific">Tanacetum coccineum</name>
    <dbReference type="NCBI Taxonomy" id="301880"/>
    <lineage>
        <taxon>Eukaryota</taxon>
        <taxon>Viridiplantae</taxon>
        <taxon>Streptophyta</taxon>
        <taxon>Embryophyta</taxon>
        <taxon>Tracheophyta</taxon>
        <taxon>Spermatophyta</taxon>
        <taxon>Magnoliopsida</taxon>
        <taxon>eudicotyledons</taxon>
        <taxon>Gunneridae</taxon>
        <taxon>Pentapetalae</taxon>
        <taxon>asterids</taxon>
        <taxon>campanulids</taxon>
        <taxon>Asterales</taxon>
        <taxon>Asteraceae</taxon>
        <taxon>Asteroideae</taxon>
        <taxon>Anthemideae</taxon>
        <taxon>Anthemidinae</taxon>
        <taxon>Tanacetum</taxon>
    </lineage>
</organism>
<protein>
    <submittedName>
        <fullName evidence="1">Uncharacterized protein</fullName>
    </submittedName>
</protein>